<dbReference type="GO" id="GO:0003842">
    <property type="term" value="F:L-glutamate gamma-semialdehyde dehydrogenase activity"/>
    <property type="evidence" value="ECO:0007669"/>
    <property type="project" value="TreeGrafter"/>
</dbReference>
<dbReference type="EMBL" id="CP000491">
    <property type="protein sequence ID" value="ABL72859.1"/>
    <property type="molecule type" value="Genomic_DNA"/>
</dbReference>
<evidence type="ECO:0000256" key="2">
    <source>
        <dbReference type="ARBA" id="ARBA00023027"/>
    </source>
</evidence>
<keyword evidence="4" id="KW-0614">Plasmid</keyword>
<dbReference type="NCBIfam" id="TIGR02288">
    <property type="entry name" value="PaaN_2"/>
    <property type="match status" value="1"/>
</dbReference>
<evidence type="ECO:0000313" key="5">
    <source>
        <dbReference type="Proteomes" id="UP000000361"/>
    </source>
</evidence>
<dbReference type="SUPFAM" id="SSF53720">
    <property type="entry name" value="ALDH-like"/>
    <property type="match status" value="1"/>
</dbReference>
<dbReference type="InterPro" id="IPR016163">
    <property type="entry name" value="Ald_DH_C"/>
</dbReference>
<evidence type="ECO:0000313" key="4">
    <source>
        <dbReference type="EMBL" id="ABL72859.1"/>
    </source>
</evidence>
<proteinExistence type="predicted"/>
<dbReference type="AlphaFoldDB" id="A1BBG5"/>
<dbReference type="PANTHER" id="PTHR42862">
    <property type="entry name" value="DELTA-1-PYRROLINE-5-CARBOXYLATE DEHYDROGENASE 1, ISOFORM A-RELATED"/>
    <property type="match status" value="1"/>
</dbReference>
<dbReference type="InterPro" id="IPR011975">
    <property type="entry name" value="PaaN_2"/>
</dbReference>
<dbReference type="HOGENOM" id="CLU_036377_1_0_5"/>
<feature type="domain" description="Aldehyde dehydrogenase" evidence="3">
    <location>
        <begin position="95"/>
        <end position="514"/>
    </location>
</feature>
<dbReference type="InterPro" id="IPR016161">
    <property type="entry name" value="Ald_DH/histidinol_DH"/>
</dbReference>
<dbReference type="InterPro" id="IPR050485">
    <property type="entry name" value="Proline_metab_enzyme"/>
</dbReference>
<dbReference type="Pfam" id="PF00171">
    <property type="entry name" value="Aldedh"/>
    <property type="match status" value="1"/>
</dbReference>
<gene>
    <name evidence="4" type="ordered locus">Pden_4798</name>
</gene>
<dbReference type="eggNOG" id="COG1012">
    <property type="taxonomic scope" value="Bacteria"/>
</dbReference>
<dbReference type="PANTHER" id="PTHR42862:SF1">
    <property type="entry name" value="DELTA-1-PYRROLINE-5-CARBOXYLATE DEHYDROGENASE 2, ISOFORM A-RELATED"/>
    <property type="match status" value="1"/>
</dbReference>
<protein>
    <submittedName>
        <fullName evidence="4">Phenylacetic acid degradation protein paaN</fullName>
    </submittedName>
</protein>
<dbReference type="Gene3D" id="3.40.605.10">
    <property type="entry name" value="Aldehyde Dehydrogenase, Chain A, domain 1"/>
    <property type="match status" value="1"/>
</dbReference>
<organism evidence="4 5">
    <name type="scientific">Paracoccus denitrificans (strain Pd 1222)</name>
    <dbReference type="NCBI Taxonomy" id="318586"/>
    <lineage>
        <taxon>Bacteria</taxon>
        <taxon>Pseudomonadati</taxon>
        <taxon>Pseudomonadota</taxon>
        <taxon>Alphaproteobacteria</taxon>
        <taxon>Rhodobacterales</taxon>
        <taxon>Paracoccaceae</taxon>
        <taxon>Paracoccus</taxon>
    </lineage>
</organism>
<accession>A1BBG5</accession>
<keyword evidence="1" id="KW-0560">Oxidoreductase</keyword>
<dbReference type="InterPro" id="IPR015590">
    <property type="entry name" value="Aldehyde_DH_dom"/>
</dbReference>
<dbReference type="GO" id="GO:0009898">
    <property type="term" value="C:cytoplasmic side of plasma membrane"/>
    <property type="evidence" value="ECO:0007669"/>
    <property type="project" value="TreeGrafter"/>
</dbReference>
<dbReference type="GO" id="GO:0010133">
    <property type="term" value="P:L-proline catabolic process to L-glutamate"/>
    <property type="evidence" value="ECO:0007669"/>
    <property type="project" value="TreeGrafter"/>
</dbReference>
<dbReference type="Gene3D" id="3.40.309.10">
    <property type="entry name" value="Aldehyde Dehydrogenase, Chain A, domain 2"/>
    <property type="match status" value="1"/>
</dbReference>
<evidence type="ECO:0000259" key="3">
    <source>
        <dbReference type="Pfam" id="PF00171"/>
    </source>
</evidence>
<evidence type="ECO:0000256" key="1">
    <source>
        <dbReference type="ARBA" id="ARBA00023002"/>
    </source>
</evidence>
<name>A1BBG5_PARDP</name>
<dbReference type="EnsemblBacteria" id="ABL72859">
    <property type="protein sequence ID" value="ABL72859"/>
    <property type="gene ID" value="Pden_4798"/>
</dbReference>
<dbReference type="KEGG" id="pde:Pden_4798"/>
<keyword evidence="2" id="KW-0520">NAD</keyword>
<geneLocation type="plasmid" evidence="5">
    <name>pPD1222</name>
</geneLocation>
<reference evidence="5" key="1">
    <citation type="submission" date="2006-12" db="EMBL/GenBank/DDBJ databases">
        <title>Complete sequence of plasmid 1 of Paracoccus denitrificans PD1222.</title>
        <authorList>
            <person name="Copeland A."/>
            <person name="Lucas S."/>
            <person name="Lapidus A."/>
            <person name="Barry K."/>
            <person name="Detter J.C."/>
            <person name="Glavina del Rio T."/>
            <person name="Hammon N."/>
            <person name="Israni S."/>
            <person name="Dalin E."/>
            <person name="Tice H."/>
            <person name="Pitluck S."/>
            <person name="Munk A.C."/>
            <person name="Brettin T."/>
            <person name="Bruce D."/>
            <person name="Han C."/>
            <person name="Tapia R."/>
            <person name="Gilna P."/>
            <person name="Schmutz J."/>
            <person name="Larimer F."/>
            <person name="Land M."/>
            <person name="Hauser L."/>
            <person name="Kyrpides N."/>
            <person name="Lykidis A."/>
            <person name="Spiro S."/>
            <person name="Richardson D.J."/>
            <person name="Moir J.W.B."/>
            <person name="Ferguson S.J."/>
            <person name="van Spanning R.J.M."/>
            <person name="Richardson P."/>
        </authorList>
    </citation>
    <scope>NUCLEOTIDE SEQUENCE [LARGE SCALE GENOMIC DNA]</scope>
    <source>
        <strain evidence="5">Pd 1222</strain>
        <plasmid evidence="5">pPD1222</plasmid>
    </source>
</reference>
<dbReference type="InterPro" id="IPR016162">
    <property type="entry name" value="Ald_DH_N"/>
</dbReference>
<keyword evidence="5" id="KW-1185">Reference proteome</keyword>
<dbReference type="Proteomes" id="UP000000361">
    <property type="component" value="Chromosome 1"/>
</dbReference>
<sequence>MIIWQGEGNAVTEFFDRHRPMLDAALDALRQRAFWSPFPEIPSGKIYGETAREDGQAGFEALRNAAFDLPGHPNQRQLGAEVSPFGGALGITYPAADAQTLVAAAQAVQPALASASPEARVGVCLEALARLNRVSFLMGHATMHTTGQAFAMAFQAGGPHAQDRGLEAVAMAWDEMTRFAPQARWEKPQGKAAPILLEKHWSIVPAGLSLAIGCNTFPTWNSYSGIFASLATGNPVIVKPHPAAILPLALTVRVLREVLAEAGLPSDSVLLAVDERGAEITQQLATQPAVRLIDYTGSAAFGDWLRGHATQAQLFTEEAGVNTVTIAATDDFAGMCANLAFSLALYSGQMCTAPQNIYVPEGGIDTDQGRESFDEVGLALAAAIDALLADPARAAGICGAIANQATLERVQQARGLGRVLRDSAPLGQGRTATPLLLAMRDGDPACERECFGPVAFVVAVKDADAAIARATDLARRKGAITAALYDRDEARIACAAQAFAAAGVNLSVNLTGNIYVNQSAAFSDFHVTGANPAGNACLTDTAFVASRFRRAMWRRPVAA</sequence>